<dbReference type="Proteomes" id="UP000000599">
    <property type="component" value="Chromosome G"/>
</dbReference>
<keyword evidence="3" id="KW-1185">Reference proteome</keyword>
<evidence type="ECO:0000313" key="3">
    <source>
        <dbReference type="Proteomes" id="UP000000599"/>
    </source>
</evidence>
<feature type="region of interest" description="Disordered" evidence="1">
    <location>
        <begin position="112"/>
        <end position="256"/>
    </location>
</feature>
<dbReference type="KEGG" id="dha:DEHA2G03806g"/>
<dbReference type="EMBL" id="CR382139">
    <property type="protein sequence ID" value="CAG90163.2"/>
    <property type="molecule type" value="Genomic_DNA"/>
</dbReference>
<proteinExistence type="predicted"/>
<evidence type="ECO:0000256" key="1">
    <source>
        <dbReference type="SAM" id="MobiDB-lite"/>
    </source>
</evidence>
<evidence type="ECO:0000313" key="2">
    <source>
        <dbReference type="EMBL" id="CAG90163.2"/>
    </source>
</evidence>
<dbReference type="OMA" id="PEYMGRV"/>
<dbReference type="AlphaFoldDB" id="Q6BJB0"/>
<feature type="compositionally biased region" description="Basic and acidic residues" evidence="1">
    <location>
        <begin position="112"/>
        <end position="147"/>
    </location>
</feature>
<feature type="compositionally biased region" description="Basic and acidic residues" evidence="1">
    <location>
        <begin position="232"/>
        <end position="256"/>
    </location>
</feature>
<dbReference type="VEuPathDB" id="FungiDB:DEHA2G03806g"/>
<dbReference type="RefSeq" id="XP_461711.2">
    <property type="nucleotide sequence ID" value="XM_461711.2"/>
</dbReference>
<dbReference type="InParanoid" id="Q6BJB0"/>
<dbReference type="HOGENOM" id="CLU_966509_0_0_1"/>
<feature type="compositionally biased region" description="Acidic residues" evidence="1">
    <location>
        <begin position="214"/>
        <end position="223"/>
    </location>
</feature>
<name>Q6BJB0_DEBHA</name>
<dbReference type="OrthoDB" id="10059120at2759"/>
<dbReference type="CDD" id="cd21457">
    <property type="entry name" value="DLC-like_TDA2"/>
    <property type="match status" value="1"/>
</dbReference>
<dbReference type="eggNOG" id="ENOG502R9X4">
    <property type="taxonomic scope" value="Eukaryota"/>
</dbReference>
<protein>
    <submittedName>
        <fullName evidence="2">DEHA2G03806p</fullName>
    </submittedName>
</protein>
<accession>Q6BJB0</accession>
<gene>
    <name evidence="2" type="ordered locus">DEHA2G03806g</name>
</gene>
<organism evidence="2 3">
    <name type="scientific">Debaryomyces hansenii (strain ATCC 36239 / CBS 767 / BCRC 21394 / JCM 1990 / NBRC 0083 / IGC 2968)</name>
    <name type="common">Yeast</name>
    <name type="synonym">Torulaspora hansenii</name>
    <dbReference type="NCBI Taxonomy" id="284592"/>
    <lineage>
        <taxon>Eukaryota</taxon>
        <taxon>Fungi</taxon>
        <taxon>Dikarya</taxon>
        <taxon>Ascomycota</taxon>
        <taxon>Saccharomycotina</taxon>
        <taxon>Pichiomycetes</taxon>
        <taxon>Debaryomycetaceae</taxon>
        <taxon>Debaryomyces</taxon>
    </lineage>
</organism>
<dbReference type="GeneID" id="2904583"/>
<sequence length="288" mass="32228">MLITLTRIMSSPIVSITSSSASKESPVTTEYLAEVISEDINKLSETNALIEFLLAKLQKKSSKHKFLIQATRLKSPSSIETNLNISTSFGAVWDSNRDGYISLKVELKGDNDTEAEKKGDSIEESTEKVLEKKFNDEVNSKENKSEENTLEAGPNDKFNNEDTEDVLSTTDIKSDEDDDIKAGEEDDDKLKEQSSATELEDDDKVKEPVSGIAELEDNEEDLKEELGTTNPKDNENLKEDVVDSRKPEYMGRVDKIEGTDEKDLPILKREVDSSTDTILVSVYWVFVD</sequence>
<feature type="compositionally biased region" description="Basic and acidic residues" evidence="1">
    <location>
        <begin position="180"/>
        <end position="192"/>
    </location>
</feature>
<reference evidence="2 3" key="1">
    <citation type="journal article" date="2004" name="Nature">
        <title>Genome evolution in yeasts.</title>
        <authorList>
            <consortium name="Genolevures"/>
            <person name="Dujon B."/>
            <person name="Sherman D."/>
            <person name="Fischer G."/>
            <person name="Durrens P."/>
            <person name="Casaregola S."/>
            <person name="Lafontaine I."/>
            <person name="de Montigny J."/>
            <person name="Marck C."/>
            <person name="Neuveglise C."/>
            <person name="Talla E."/>
            <person name="Goffard N."/>
            <person name="Frangeul L."/>
            <person name="Aigle M."/>
            <person name="Anthouard V."/>
            <person name="Babour A."/>
            <person name="Barbe V."/>
            <person name="Barnay S."/>
            <person name="Blanchin S."/>
            <person name="Beckerich J.M."/>
            <person name="Beyne E."/>
            <person name="Bleykasten C."/>
            <person name="Boisrame A."/>
            <person name="Boyer J."/>
            <person name="Cattolico L."/>
            <person name="Confanioleri F."/>
            <person name="de Daruvar A."/>
            <person name="Despons L."/>
            <person name="Fabre E."/>
            <person name="Fairhead C."/>
            <person name="Ferry-Dumazet H."/>
            <person name="Groppi A."/>
            <person name="Hantraye F."/>
            <person name="Hennequin C."/>
            <person name="Jauniaux N."/>
            <person name="Joyet P."/>
            <person name="Kachouri R."/>
            <person name="Kerrest A."/>
            <person name="Koszul R."/>
            <person name="Lemaire M."/>
            <person name="Lesur I."/>
            <person name="Ma L."/>
            <person name="Muller H."/>
            <person name="Nicaud J.M."/>
            <person name="Nikolski M."/>
            <person name="Oztas S."/>
            <person name="Ozier-Kalogeropoulos O."/>
            <person name="Pellenz S."/>
            <person name="Potier S."/>
            <person name="Richard G.F."/>
            <person name="Straub M.L."/>
            <person name="Suleau A."/>
            <person name="Swennene D."/>
            <person name="Tekaia F."/>
            <person name="Wesolowski-Louvel M."/>
            <person name="Westhof E."/>
            <person name="Wirth B."/>
            <person name="Zeniou-Meyer M."/>
            <person name="Zivanovic I."/>
            <person name="Bolotin-Fukuhara M."/>
            <person name="Thierry A."/>
            <person name="Bouchier C."/>
            <person name="Caudron B."/>
            <person name="Scarpelli C."/>
            <person name="Gaillardin C."/>
            <person name="Weissenbach J."/>
            <person name="Wincker P."/>
            <person name="Souciet J.L."/>
        </authorList>
    </citation>
    <scope>NUCLEOTIDE SEQUENCE [LARGE SCALE GENOMIC DNA]</scope>
    <source>
        <strain evidence="3">ATCC 36239 / CBS 767 / BCRC 21394 / JCM 1990 / NBRC 0083 / IGC 2968</strain>
    </source>
</reference>